<proteinExistence type="predicted"/>
<evidence type="ECO:0000313" key="1">
    <source>
        <dbReference type="EMBL" id="KAK6929421.1"/>
    </source>
</evidence>
<protein>
    <submittedName>
        <fullName evidence="1">Uncharacterized protein</fullName>
    </submittedName>
</protein>
<dbReference type="AlphaFoldDB" id="A0AAN8VGC5"/>
<evidence type="ECO:0000313" key="2">
    <source>
        <dbReference type="Proteomes" id="UP001370490"/>
    </source>
</evidence>
<gene>
    <name evidence="1" type="ORF">RJ641_005626</name>
</gene>
<dbReference type="EMBL" id="JBAMMX010000013">
    <property type="protein sequence ID" value="KAK6929421.1"/>
    <property type="molecule type" value="Genomic_DNA"/>
</dbReference>
<sequence>MRVFANDAVSLEREVGAWKWENGSHTSSENGSNTLFRRVPKMEIGISDIVDDYVINDFQDLILQLLWRRFLLMWASQNNFSGTTKWRIKGSFLRFKQHVIINKVS</sequence>
<accession>A0AAN8VGC5</accession>
<name>A0AAN8VGC5_9MAGN</name>
<reference evidence="1 2" key="1">
    <citation type="submission" date="2023-12" db="EMBL/GenBank/DDBJ databases">
        <title>A high-quality genome assembly for Dillenia turbinata (Dilleniales).</title>
        <authorList>
            <person name="Chanderbali A."/>
        </authorList>
    </citation>
    <scope>NUCLEOTIDE SEQUENCE [LARGE SCALE GENOMIC DNA]</scope>
    <source>
        <strain evidence="1">LSX21</strain>
        <tissue evidence="1">Leaf</tissue>
    </source>
</reference>
<keyword evidence="2" id="KW-1185">Reference proteome</keyword>
<dbReference type="Proteomes" id="UP001370490">
    <property type="component" value="Unassembled WGS sequence"/>
</dbReference>
<organism evidence="1 2">
    <name type="scientific">Dillenia turbinata</name>
    <dbReference type="NCBI Taxonomy" id="194707"/>
    <lineage>
        <taxon>Eukaryota</taxon>
        <taxon>Viridiplantae</taxon>
        <taxon>Streptophyta</taxon>
        <taxon>Embryophyta</taxon>
        <taxon>Tracheophyta</taxon>
        <taxon>Spermatophyta</taxon>
        <taxon>Magnoliopsida</taxon>
        <taxon>eudicotyledons</taxon>
        <taxon>Gunneridae</taxon>
        <taxon>Pentapetalae</taxon>
        <taxon>Dilleniales</taxon>
        <taxon>Dilleniaceae</taxon>
        <taxon>Dillenia</taxon>
    </lineage>
</organism>
<comment type="caution">
    <text evidence="1">The sequence shown here is derived from an EMBL/GenBank/DDBJ whole genome shotgun (WGS) entry which is preliminary data.</text>
</comment>